<organism evidence="2 3">
    <name type="scientific">Suttonella ornithocola</name>
    <dbReference type="NCBI Taxonomy" id="279832"/>
    <lineage>
        <taxon>Bacteria</taxon>
        <taxon>Pseudomonadati</taxon>
        <taxon>Pseudomonadota</taxon>
        <taxon>Gammaproteobacteria</taxon>
        <taxon>Cardiobacteriales</taxon>
        <taxon>Cardiobacteriaceae</taxon>
        <taxon>Suttonella</taxon>
    </lineage>
</organism>
<evidence type="ECO:0000313" key="3">
    <source>
        <dbReference type="Proteomes" id="UP000254601"/>
    </source>
</evidence>
<dbReference type="Pfam" id="PF14549">
    <property type="entry name" value="P22_Cro"/>
    <property type="match status" value="1"/>
</dbReference>
<proteinExistence type="predicted"/>
<accession>A0A380RCM7</accession>
<dbReference type="RefSeq" id="WP_072577195.1">
    <property type="nucleotide sequence ID" value="NZ_LWHB01000142.1"/>
</dbReference>
<evidence type="ECO:0000313" key="1">
    <source>
        <dbReference type="EMBL" id="SUO95210.1"/>
    </source>
</evidence>
<dbReference type="EMBL" id="UHIC01000003">
    <property type="protein sequence ID" value="SUQ09769.1"/>
    <property type="molecule type" value="Genomic_DNA"/>
</dbReference>
<name>A0A380RCM7_9GAMM</name>
<keyword evidence="3" id="KW-1185">Reference proteome</keyword>
<dbReference type="AlphaFoldDB" id="A0A380RCM7"/>
<sequence length="70" mass="7803">MFKKDVITYFGSQIAVADALGIGKSSVSLWGRVIPQLRAMQLEQLTGGKLHYDEFVYSSKPVKRSLTNVQ</sequence>
<dbReference type="EMBL" id="UHIC01000001">
    <property type="protein sequence ID" value="SUO95210.1"/>
    <property type="molecule type" value="Genomic_DNA"/>
</dbReference>
<dbReference type="SUPFAM" id="SSF47413">
    <property type="entry name" value="lambda repressor-like DNA-binding domains"/>
    <property type="match status" value="1"/>
</dbReference>
<keyword evidence="2" id="KW-0238">DNA-binding</keyword>
<dbReference type="Gene3D" id="1.10.260.40">
    <property type="entry name" value="lambda repressor-like DNA-binding domains"/>
    <property type="match status" value="1"/>
</dbReference>
<dbReference type="InterPro" id="IPR010982">
    <property type="entry name" value="Lambda_DNA-bd_dom_sf"/>
</dbReference>
<gene>
    <name evidence="1" type="ORF">NCTC13337_01157</name>
    <name evidence="2" type="ORF">NCTC13337_02768</name>
</gene>
<evidence type="ECO:0000313" key="2">
    <source>
        <dbReference type="EMBL" id="SUQ09769.1"/>
    </source>
</evidence>
<dbReference type="GO" id="GO:0003677">
    <property type="term" value="F:DNA binding"/>
    <property type="evidence" value="ECO:0007669"/>
    <property type="project" value="UniProtKB-KW"/>
</dbReference>
<dbReference type="Proteomes" id="UP000254601">
    <property type="component" value="Unassembled WGS sequence"/>
</dbReference>
<protein>
    <submittedName>
        <fullName evidence="2">DNA-binding transcriptional regulator DicC</fullName>
    </submittedName>
</protein>
<dbReference type="OrthoDB" id="6693632at2"/>
<reference evidence="2 3" key="1">
    <citation type="submission" date="2018-06" db="EMBL/GenBank/DDBJ databases">
        <authorList>
            <consortium name="Pathogen Informatics"/>
            <person name="Doyle S."/>
        </authorList>
    </citation>
    <scope>NUCLEOTIDE SEQUENCE [LARGE SCALE GENOMIC DNA]</scope>
    <source>
        <strain evidence="2 3">NCTC13337</strain>
    </source>
</reference>